<evidence type="ECO:0000256" key="8">
    <source>
        <dbReference type="ARBA" id="ARBA00022723"/>
    </source>
</evidence>
<dbReference type="Pfam" id="PF03828">
    <property type="entry name" value="PAP_assoc"/>
    <property type="match status" value="1"/>
</dbReference>
<dbReference type="EMBL" id="JAAAIL010000387">
    <property type="protein sequence ID" value="KAG0276273.1"/>
    <property type="molecule type" value="Genomic_DNA"/>
</dbReference>
<comment type="subcellular location">
    <subcellularLocation>
        <location evidence="3">Cytoplasm</location>
    </subcellularLocation>
</comment>
<comment type="caution">
    <text evidence="12">The sequence shown here is derived from an EMBL/GenBank/DDBJ whole genome shotgun (WGS) entry which is preliminary data.</text>
</comment>
<evidence type="ECO:0000256" key="4">
    <source>
        <dbReference type="ARBA" id="ARBA00008593"/>
    </source>
</evidence>
<proteinExistence type="inferred from homology"/>
<dbReference type="PANTHER" id="PTHR12271">
    <property type="entry name" value="POLY A POLYMERASE CID PAP -RELATED"/>
    <property type="match status" value="1"/>
</dbReference>
<dbReference type="GO" id="GO:0031123">
    <property type="term" value="P:RNA 3'-end processing"/>
    <property type="evidence" value="ECO:0007669"/>
    <property type="project" value="TreeGrafter"/>
</dbReference>
<dbReference type="GO" id="GO:0010605">
    <property type="term" value="P:negative regulation of macromolecule metabolic process"/>
    <property type="evidence" value="ECO:0007669"/>
    <property type="project" value="UniProtKB-ARBA"/>
</dbReference>
<evidence type="ECO:0000256" key="9">
    <source>
        <dbReference type="ARBA" id="ARBA00022842"/>
    </source>
</evidence>
<reference evidence="12" key="1">
    <citation type="journal article" date="2020" name="Fungal Divers.">
        <title>Resolving the Mortierellaceae phylogeny through synthesis of multi-gene phylogenetics and phylogenomics.</title>
        <authorList>
            <person name="Vandepol N."/>
            <person name="Liber J."/>
            <person name="Desiro A."/>
            <person name="Na H."/>
            <person name="Kennedy M."/>
            <person name="Barry K."/>
            <person name="Grigoriev I.V."/>
            <person name="Miller A.N."/>
            <person name="O'Donnell K."/>
            <person name="Stajich J.E."/>
            <person name="Bonito G."/>
        </authorList>
    </citation>
    <scope>NUCLEOTIDE SEQUENCE</scope>
    <source>
        <strain evidence="12">NRRL 28262</strain>
    </source>
</reference>
<dbReference type="CDD" id="cd05402">
    <property type="entry name" value="NT_PAP_TUTase"/>
    <property type="match status" value="1"/>
</dbReference>
<dbReference type="AlphaFoldDB" id="A0AAD4DGJ0"/>
<keyword evidence="8" id="KW-0479">Metal-binding</keyword>
<dbReference type="GO" id="GO:1990817">
    <property type="term" value="F:poly(A) RNA polymerase activity"/>
    <property type="evidence" value="ECO:0007669"/>
    <property type="project" value="UniProtKB-EC"/>
</dbReference>
<evidence type="ECO:0000259" key="10">
    <source>
        <dbReference type="Pfam" id="PF03828"/>
    </source>
</evidence>
<evidence type="ECO:0000256" key="3">
    <source>
        <dbReference type="ARBA" id="ARBA00004496"/>
    </source>
</evidence>
<comment type="similarity">
    <text evidence="4">Belongs to the DNA polymerase type-B-like family.</text>
</comment>
<accession>A0AAD4DGJ0</accession>
<dbReference type="InterPro" id="IPR054708">
    <property type="entry name" value="MTPAP-like_central"/>
</dbReference>
<evidence type="ECO:0000256" key="6">
    <source>
        <dbReference type="ARBA" id="ARBA00022490"/>
    </source>
</evidence>
<dbReference type="GO" id="GO:0046872">
    <property type="term" value="F:metal ion binding"/>
    <property type="evidence" value="ECO:0007669"/>
    <property type="project" value="UniProtKB-KW"/>
</dbReference>
<feature type="domain" description="Poly(A) RNA polymerase mitochondrial-like central palm" evidence="11">
    <location>
        <begin position="21"/>
        <end position="139"/>
    </location>
</feature>
<keyword evidence="6" id="KW-0963">Cytoplasm</keyword>
<sequence length="329" mass="37362">MDQTSYRTISRYLKKLKLQAATAEDKRNVETLRQDLEATLRRCPGFHNAEVHLFGSFESGLSTTTSDADFTVYNFVSSGIEKPIHVLARILRTAGYGPITTISHARVPIVSFVEQDIHCDISINQHMGVFNSQLINTYQTIDTRFLGLWFGIRHLARQHGILGGSTGYLSSYALTMMLIVFLQDVTSPPILPRLQQQRADKMLSCLIDEYHCAYDRNPRDYTSLANKNNKSEGELLADFCKYYGYKFSYSTQEVNPCLGVIRSWSVSPPPRSRTDMRPKDWAMCILDPFIPKRNVAGNCRAKQVSDIQMCFRSASAALELCDIDRAFKR</sequence>
<dbReference type="PANTHER" id="PTHR12271:SF40">
    <property type="entry name" value="POLY(A) RNA POLYMERASE GLD2"/>
    <property type="match status" value="1"/>
</dbReference>
<evidence type="ECO:0000256" key="7">
    <source>
        <dbReference type="ARBA" id="ARBA00022679"/>
    </source>
</evidence>
<feature type="domain" description="PAP-associated" evidence="10">
    <location>
        <begin position="233"/>
        <end position="292"/>
    </location>
</feature>
<dbReference type="EC" id="2.7.7.19" evidence="5"/>
<evidence type="ECO:0000256" key="5">
    <source>
        <dbReference type="ARBA" id="ARBA00012388"/>
    </source>
</evidence>
<keyword evidence="13" id="KW-1185">Reference proteome</keyword>
<dbReference type="SUPFAM" id="SSF81631">
    <property type="entry name" value="PAP/OAS1 substrate-binding domain"/>
    <property type="match status" value="1"/>
</dbReference>
<keyword evidence="7" id="KW-0808">Transferase</keyword>
<keyword evidence="9" id="KW-0460">Magnesium</keyword>
<dbReference type="InterPro" id="IPR043519">
    <property type="entry name" value="NT_sf"/>
</dbReference>
<dbReference type="InterPro" id="IPR002058">
    <property type="entry name" value="PAP_assoc"/>
</dbReference>
<dbReference type="Proteomes" id="UP001194580">
    <property type="component" value="Unassembled WGS sequence"/>
</dbReference>
<organism evidence="12 13">
    <name type="scientific">Linnemannia exigua</name>
    <dbReference type="NCBI Taxonomy" id="604196"/>
    <lineage>
        <taxon>Eukaryota</taxon>
        <taxon>Fungi</taxon>
        <taxon>Fungi incertae sedis</taxon>
        <taxon>Mucoromycota</taxon>
        <taxon>Mortierellomycotina</taxon>
        <taxon>Mortierellomycetes</taxon>
        <taxon>Mortierellales</taxon>
        <taxon>Mortierellaceae</taxon>
        <taxon>Linnemannia</taxon>
    </lineage>
</organism>
<dbReference type="Gene3D" id="1.10.1410.10">
    <property type="match status" value="1"/>
</dbReference>
<comment type="cofactor">
    <cofactor evidence="2">
        <name>Mg(2+)</name>
        <dbReference type="ChEBI" id="CHEBI:18420"/>
    </cofactor>
</comment>
<dbReference type="SUPFAM" id="SSF81301">
    <property type="entry name" value="Nucleotidyltransferase"/>
    <property type="match status" value="1"/>
</dbReference>
<dbReference type="Gene3D" id="3.30.460.10">
    <property type="entry name" value="Beta Polymerase, domain 2"/>
    <property type="match status" value="1"/>
</dbReference>
<evidence type="ECO:0000259" key="11">
    <source>
        <dbReference type="Pfam" id="PF22600"/>
    </source>
</evidence>
<comment type="cofactor">
    <cofactor evidence="1">
        <name>Mn(2+)</name>
        <dbReference type="ChEBI" id="CHEBI:29035"/>
    </cofactor>
</comment>
<evidence type="ECO:0000313" key="12">
    <source>
        <dbReference type="EMBL" id="KAG0276273.1"/>
    </source>
</evidence>
<evidence type="ECO:0000313" key="13">
    <source>
        <dbReference type="Proteomes" id="UP001194580"/>
    </source>
</evidence>
<dbReference type="GO" id="GO:0005737">
    <property type="term" value="C:cytoplasm"/>
    <property type="evidence" value="ECO:0007669"/>
    <property type="project" value="UniProtKB-SubCell"/>
</dbReference>
<evidence type="ECO:0000256" key="2">
    <source>
        <dbReference type="ARBA" id="ARBA00001946"/>
    </source>
</evidence>
<name>A0AAD4DGJ0_9FUNG</name>
<evidence type="ECO:0000256" key="1">
    <source>
        <dbReference type="ARBA" id="ARBA00001936"/>
    </source>
</evidence>
<gene>
    <name evidence="12" type="ORF">BGZ95_007756</name>
</gene>
<protein>
    <recommendedName>
        <fullName evidence="5">polynucleotide adenylyltransferase</fullName>
        <ecNumber evidence="5">2.7.7.19</ecNumber>
    </recommendedName>
</protein>
<dbReference type="Pfam" id="PF22600">
    <property type="entry name" value="MTPAP-like_central"/>
    <property type="match status" value="1"/>
</dbReference>